<evidence type="ECO:0000256" key="1">
    <source>
        <dbReference type="SAM" id="MobiDB-lite"/>
    </source>
</evidence>
<dbReference type="Proteomes" id="UP000324222">
    <property type="component" value="Unassembled WGS sequence"/>
</dbReference>
<name>A0A5B7GZU6_PORTR</name>
<reference evidence="2 3" key="1">
    <citation type="submission" date="2019-05" db="EMBL/GenBank/DDBJ databases">
        <title>Another draft genome of Portunus trituberculatus and its Hox gene families provides insights of decapod evolution.</title>
        <authorList>
            <person name="Jeong J.-H."/>
            <person name="Song I."/>
            <person name="Kim S."/>
            <person name="Choi T."/>
            <person name="Kim D."/>
            <person name="Ryu S."/>
            <person name="Kim W."/>
        </authorList>
    </citation>
    <scope>NUCLEOTIDE SEQUENCE [LARGE SCALE GENOMIC DNA]</scope>
    <source>
        <tissue evidence="2">Muscle</tissue>
    </source>
</reference>
<accession>A0A5B7GZU6</accession>
<feature type="compositionally biased region" description="Polar residues" evidence="1">
    <location>
        <begin position="131"/>
        <end position="142"/>
    </location>
</feature>
<feature type="region of interest" description="Disordered" evidence="1">
    <location>
        <begin position="131"/>
        <end position="151"/>
    </location>
</feature>
<dbReference type="AlphaFoldDB" id="A0A5B7GZU6"/>
<comment type="caution">
    <text evidence="2">The sequence shown here is derived from an EMBL/GenBank/DDBJ whole genome shotgun (WGS) entry which is preliminary data.</text>
</comment>
<feature type="region of interest" description="Disordered" evidence="1">
    <location>
        <begin position="33"/>
        <end position="83"/>
    </location>
</feature>
<keyword evidence="3" id="KW-1185">Reference proteome</keyword>
<gene>
    <name evidence="2" type="ORF">E2C01_059998</name>
</gene>
<dbReference type="EMBL" id="VSRR010023932">
    <property type="protein sequence ID" value="MPC65861.1"/>
    <property type="molecule type" value="Genomic_DNA"/>
</dbReference>
<sequence>MNFTELLTTQVRVMNDRRAIFARPLLAENDLSNLSVNTNPRNGRVSASHGDRTQSTPRTRRLSQQRINSPAGRPTVPPSCRPHLTQSILTLPQFHFTHPQPRRCSSSHLPASSTDIYLLNTPSSFIRLTSMSSPRSLPSAHQHTAVRRGED</sequence>
<protein>
    <submittedName>
        <fullName evidence="2">Uncharacterized protein</fullName>
    </submittedName>
</protein>
<proteinExistence type="predicted"/>
<organism evidence="2 3">
    <name type="scientific">Portunus trituberculatus</name>
    <name type="common">Swimming crab</name>
    <name type="synonym">Neptunus trituberculatus</name>
    <dbReference type="NCBI Taxonomy" id="210409"/>
    <lineage>
        <taxon>Eukaryota</taxon>
        <taxon>Metazoa</taxon>
        <taxon>Ecdysozoa</taxon>
        <taxon>Arthropoda</taxon>
        <taxon>Crustacea</taxon>
        <taxon>Multicrustacea</taxon>
        <taxon>Malacostraca</taxon>
        <taxon>Eumalacostraca</taxon>
        <taxon>Eucarida</taxon>
        <taxon>Decapoda</taxon>
        <taxon>Pleocyemata</taxon>
        <taxon>Brachyura</taxon>
        <taxon>Eubrachyura</taxon>
        <taxon>Portunoidea</taxon>
        <taxon>Portunidae</taxon>
        <taxon>Portuninae</taxon>
        <taxon>Portunus</taxon>
    </lineage>
</organism>
<evidence type="ECO:0000313" key="3">
    <source>
        <dbReference type="Proteomes" id="UP000324222"/>
    </source>
</evidence>
<evidence type="ECO:0000313" key="2">
    <source>
        <dbReference type="EMBL" id="MPC65861.1"/>
    </source>
</evidence>